<evidence type="ECO:0000313" key="2">
    <source>
        <dbReference type="Proteomes" id="UP000544222"/>
    </source>
</evidence>
<accession>A0A7W5DU28</accession>
<name>A0A7W5DU28_9PORP</name>
<evidence type="ECO:0008006" key="3">
    <source>
        <dbReference type="Google" id="ProtNLM"/>
    </source>
</evidence>
<evidence type="ECO:0000313" key="1">
    <source>
        <dbReference type="EMBL" id="MBB3188715.1"/>
    </source>
</evidence>
<dbReference type="Proteomes" id="UP000544222">
    <property type="component" value="Unassembled WGS sequence"/>
</dbReference>
<organism evidence="1 2">
    <name type="scientific">Microbacter margulisiae</name>
    <dbReference type="NCBI Taxonomy" id="1350067"/>
    <lineage>
        <taxon>Bacteria</taxon>
        <taxon>Pseudomonadati</taxon>
        <taxon>Bacteroidota</taxon>
        <taxon>Bacteroidia</taxon>
        <taxon>Bacteroidales</taxon>
        <taxon>Porphyromonadaceae</taxon>
        <taxon>Microbacter</taxon>
    </lineage>
</organism>
<proteinExistence type="predicted"/>
<dbReference type="RefSeq" id="WP_183414440.1">
    <property type="nucleotide sequence ID" value="NZ_JACHYB010000002.1"/>
</dbReference>
<sequence length="678" mass="76749">MKQLLLMLGMLILSMSIGRGEVVYPGVAIGDSHVYVHKGGILAENQILKARWAIQDGVLQAEDFENKSTGDAMHWGTTPWFSLQLGSGEKLTSNDFRILSAPQVIPLRGEKKAIKASHEQGGYSVNSVLYCKRLGLKLRWELEFRNHSNYLREHFTFEPADSLMVSRLILLEMPGGGGLHPDGEVAGSPWVKGDLFFGFEYPLSHNSEEGGECVSYLVKTESLRAQMPESYSVAWGVSPRGQLRRAFLYYIERERAVPYREYLHFNSWFESYGDKLNEQECMHWIKVYGDSLIEKRHTPMQAFLFDDGWDNNQTLWKFNGGFPEGFTRMDSLARKYHSTIGVWMSPFGGYGEDKAQRMRYGLAQHPPFEVNANGFSLAGPVYFNRFHEVMSSFVKRYGISIFKIDGVGQGDNAIGKDLFYESDIEALLRLVTMIRKEDPTIYFSLTTGTWASPYWLYYGDAIWRSGGDTGFSGTGSKRQQWITYRDGEAYRNIVLKGSLYPLNSLMYHGICIGGKGEPATFGMNAQDIRDDVWDFFSSGTSLQELYIDPNILTTPDWDLLAHAIQWARRNAGTLVDVHWIGGDPETGAVYGRAAWSPEEGIISLRNPTGEEQRYHVDVARDLDIPAGYPVEYTFHTPRITTAGKPEVYAKVTSFDVTLRPYEVKILEGISVKNSRTRK</sequence>
<dbReference type="EMBL" id="JACHYB010000002">
    <property type="protein sequence ID" value="MBB3188715.1"/>
    <property type="molecule type" value="Genomic_DNA"/>
</dbReference>
<reference evidence="1 2" key="1">
    <citation type="submission" date="2020-08" db="EMBL/GenBank/DDBJ databases">
        <title>Genomic Encyclopedia of Type Strains, Phase IV (KMG-IV): sequencing the most valuable type-strain genomes for metagenomic binning, comparative biology and taxonomic classification.</title>
        <authorList>
            <person name="Goeker M."/>
        </authorList>
    </citation>
    <scope>NUCLEOTIDE SEQUENCE [LARGE SCALE GENOMIC DNA]</scope>
    <source>
        <strain evidence="1 2">DSM 27471</strain>
    </source>
</reference>
<dbReference type="InterPro" id="IPR017853">
    <property type="entry name" value="GH"/>
</dbReference>
<dbReference type="InterPro" id="IPR013785">
    <property type="entry name" value="Aldolase_TIM"/>
</dbReference>
<comment type="caution">
    <text evidence="1">The sequence shown here is derived from an EMBL/GenBank/DDBJ whole genome shotgun (WGS) entry which is preliminary data.</text>
</comment>
<dbReference type="Gene3D" id="3.20.20.70">
    <property type="entry name" value="Aldolase class I"/>
    <property type="match status" value="1"/>
</dbReference>
<dbReference type="AlphaFoldDB" id="A0A7W5DU28"/>
<gene>
    <name evidence="1" type="ORF">FHX64_002913</name>
</gene>
<keyword evidence="2" id="KW-1185">Reference proteome</keyword>
<dbReference type="SUPFAM" id="SSF51445">
    <property type="entry name" value="(Trans)glycosidases"/>
    <property type="match status" value="1"/>
</dbReference>
<protein>
    <recommendedName>
        <fullName evidence="3">Enterotoxin</fullName>
    </recommendedName>
</protein>